<evidence type="ECO:0000313" key="2">
    <source>
        <dbReference type="Proteomes" id="UP000784294"/>
    </source>
</evidence>
<proteinExistence type="predicted"/>
<dbReference type="Proteomes" id="UP000784294">
    <property type="component" value="Unassembled WGS sequence"/>
</dbReference>
<sequence>MNVSAFPSLSDALFIFSNFPQHVPLRFGPKYPRSSTLQMNGLMDAGAAAIAKCLHPACGPHVAIYQLTMKVEEEEENTENKFELKDLLLRHQDSEKAVS</sequence>
<protein>
    <submittedName>
        <fullName evidence="1">Uncharacterized protein</fullName>
    </submittedName>
</protein>
<dbReference type="AlphaFoldDB" id="A0A448XSL4"/>
<name>A0A448XSL4_9PLAT</name>
<reference evidence="1" key="1">
    <citation type="submission" date="2018-11" db="EMBL/GenBank/DDBJ databases">
        <authorList>
            <consortium name="Pathogen Informatics"/>
        </authorList>
    </citation>
    <scope>NUCLEOTIDE SEQUENCE</scope>
</reference>
<gene>
    <name evidence="1" type="ORF">PXEA_LOCUS37436</name>
</gene>
<comment type="caution">
    <text evidence="1">The sequence shown here is derived from an EMBL/GenBank/DDBJ whole genome shotgun (WGS) entry which is preliminary data.</text>
</comment>
<dbReference type="EMBL" id="CAAALY010287814">
    <property type="protein sequence ID" value="VEL43996.1"/>
    <property type="molecule type" value="Genomic_DNA"/>
</dbReference>
<keyword evidence="2" id="KW-1185">Reference proteome</keyword>
<accession>A0A448XSL4</accession>
<evidence type="ECO:0000313" key="1">
    <source>
        <dbReference type="EMBL" id="VEL43996.1"/>
    </source>
</evidence>
<organism evidence="1 2">
    <name type="scientific">Protopolystoma xenopodis</name>
    <dbReference type="NCBI Taxonomy" id="117903"/>
    <lineage>
        <taxon>Eukaryota</taxon>
        <taxon>Metazoa</taxon>
        <taxon>Spiralia</taxon>
        <taxon>Lophotrochozoa</taxon>
        <taxon>Platyhelminthes</taxon>
        <taxon>Monogenea</taxon>
        <taxon>Polyopisthocotylea</taxon>
        <taxon>Polystomatidea</taxon>
        <taxon>Polystomatidae</taxon>
        <taxon>Protopolystoma</taxon>
    </lineage>
</organism>